<feature type="region of interest" description="Disordered" evidence="3">
    <location>
        <begin position="256"/>
        <end position="345"/>
    </location>
</feature>
<keyword evidence="2" id="KW-0906">Nuclear pore complex</keyword>
<protein>
    <recommendedName>
        <fullName evidence="4">RanBD1 domain-containing protein</fullName>
    </recommendedName>
</protein>
<dbReference type="EMBL" id="MTYI01000023">
    <property type="protein sequence ID" value="PNP57983.1"/>
    <property type="molecule type" value="Genomic_DNA"/>
</dbReference>
<evidence type="ECO:0000259" key="4">
    <source>
        <dbReference type="PROSITE" id="PS50196"/>
    </source>
</evidence>
<feature type="compositionally biased region" description="Polar residues" evidence="3">
    <location>
        <begin position="566"/>
        <end position="581"/>
    </location>
</feature>
<keyword evidence="2" id="KW-0813">Transport</keyword>
<organism evidence="5 6">
    <name type="scientific">Trichoderma harzianum</name>
    <name type="common">Hypocrea lixii</name>
    <dbReference type="NCBI Taxonomy" id="5544"/>
    <lineage>
        <taxon>Eukaryota</taxon>
        <taxon>Fungi</taxon>
        <taxon>Dikarya</taxon>
        <taxon>Ascomycota</taxon>
        <taxon>Pezizomycotina</taxon>
        <taxon>Sordariomycetes</taxon>
        <taxon>Hypocreomycetidae</taxon>
        <taxon>Hypocreales</taxon>
        <taxon>Hypocreaceae</taxon>
        <taxon>Trichoderma</taxon>
    </lineage>
</organism>
<accession>A0A2K0UJL0</accession>
<keyword evidence="2" id="KW-0509">mRNA transport</keyword>
<feature type="region of interest" description="Disordered" evidence="3">
    <location>
        <begin position="406"/>
        <end position="606"/>
    </location>
</feature>
<keyword evidence="2" id="KW-0539">Nucleus</keyword>
<feature type="compositionally biased region" description="Gly residues" evidence="3">
    <location>
        <begin position="978"/>
        <end position="990"/>
    </location>
</feature>
<feature type="compositionally biased region" description="Polar residues" evidence="3">
    <location>
        <begin position="447"/>
        <end position="477"/>
    </location>
</feature>
<keyword evidence="2" id="KW-0653">Protein transport</keyword>
<feature type="compositionally biased region" description="Polar residues" evidence="3">
    <location>
        <begin position="746"/>
        <end position="793"/>
    </location>
</feature>
<evidence type="ECO:0000313" key="6">
    <source>
        <dbReference type="Proteomes" id="UP000236290"/>
    </source>
</evidence>
<dbReference type="Proteomes" id="UP000236290">
    <property type="component" value="Unassembled WGS sequence"/>
</dbReference>
<dbReference type="PANTHER" id="PTHR38697:SF1">
    <property type="entry name" value="NUCLEAR PORE COMPLEX PROTEIN SIMILAR TO S. CEREVISIAE NUP2 (EUROFUNG)"/>
    <property type="match status" value="1"/>
</dbReference>
<feature type="compositionally biased region" description="Low complexity" evidence="3">
    <location>
        <begin position="883"/>
        <end position="895"/>
    </location>
</feature>
<feature type="compositionally biased region" description="Low complexity" evidence="3">
    <location>
        <begin position="711"/>
        <end position="739"/>
    </location>
</feature>
<evidence type="ECO:0000256" key="1">
    <source>
        <dbReference type="ARBA" id="ARBA00004567"/>
    </source>
</evidence>
<keyword evidence="2" id="KW-0811">Translocation</keyword>
<feature type="compositionally biased region" description="Low complexity" evidence="3">
    <location>
        <begin position="921"/>
        <end position="938"/>
    </location>
</feature>
<dbReference type="SUPFAM" id="SSF50729">
    <property type="entry name" value="PH domain-like"/>
    <property type="match status" value="1"/>
</dbReference>
<feature type="compositionally biased region" description="Acidic residues" evidence="3">
    <location>
        <begin position="257"/>
        <end position="266"/>
    </location>
</feature>
<feature type="domain" description="RanBD1" evidence="4">
    <location>
        <begin position="1116"/>
        <end position="1241"/>
    </location>
</feature>
<dbReference type="PROSITE" id="PS50196">
    <property type="entry name" value="RANBD1"/>
    <property type="match status" value="1"/>
</dbReference>
<dbReference type="Pfam" id="PF13634">
    <property type="entry name" value="Nucleoporin_FG"/>
    <property type="match status" value="2"/>
</dbReference>
<feature type="compositionally biased region" description="Basic and acidic residues" evidence="3">
    <location>
        <begin position="280"/>
        <end position="290"/>
    </location>
</feature>
<dbReference type="CDD" id="cd13170">
    <property type="entry name" value="RanBD_NUP50"/>
    <property type="match status" value="1"/>
</dbReference>
<dbReference type="InterPro" id="IPR000156">
    <property type="entry name" value="Ran_bind_dom"/>
</dbReference>
<proteinExistence type="predicted"/>
<dbReference type="Gene3D" id="2.30.29.30">
    <property type="entry name" value="Pleckstrin-homology domain (PH domain)/Phosphotyrosine-binding domain (PTB)"/>
    <property type="match status" value="1"/>
</dbReference>
<name>A0A2K0UJL0_TRIHA</name>
<gene>
    <name evidence="5" type="ORF">THARTR1_02141</name>
</gene>
<reference evidence="5 6" key="1">
    <citation type="submission" date="2017-02" db="EMBL/GenBank/DDBJ databases">
        <title>Genomes of Trichoderma spp. with biocontrol activity.</title>
        <authorList>
            <person name="Gardiner D."/>
            <person name="Kazan K."/>
            <person name="Vos C."/>
            <person name="Harvey P."/>
        </authorList>
    </citation>
    <scope>NUCLEOTIDE SEQUENCE [LARGE SCALE GENOMIC DNA]</scope>
    <source>
        <strain evidence="5 6">Tr1</strain>
    </source>
</reference>
<dbReference type="AlphaFoldDB" id="A0A2K0UJL0"/>
<comment type="caution">
    <text evidence="5">The sequence shown here is derived from an EMBL/GenBank/DDBJ whole genome shotgun (WGS) entry which is preliminary data.</text>
</comment>
<dbReference type="SMART" id="SM00160">
    <property type="entry name" value="RanBD"/>
    <property type="match status" value="1"/>
</dbReference>
<feature type="compositionally biased region" description="Acidic residues" evidence="3">
    <location>
        <begin position="412"/>
        <end position="430"/>
    </location>
</feature>
<dbReference type="OrthoDB" id="10249382at2759"/>
<comment type="subcellular location">
    <subcellularLocation>
        <location evidence="1">Nucleus</location>
        <location evidence="1">Nuclear pore complex</location>
    </subcellularLocation>
</comment>
<feature type="region of interest" description="Disordered" evidence="3">
    <location>
        <begin position="711"/>
        <end position="1120"/>
    </location>
</feature>
<feature type="compositionally biased region" description="Low complexity" evidence="3">
    <location>
        <begin position="952"/>
        <end position="962"/>
    </location>
</feature>
<evidence type="ECO:0000313" key="5">
    <source>
        <dbReference type="EMBL" id="PNP57983.1"/>
    </source>
</evidence>
<feature type="compositionally biased region" description="Polar residues" evidence="3">
    <location>
        <begin position="1056"/>
        <end position="1066"/>
    </location>
</feature>
<feature type="compositionally biased region" description="Polar residues" evidence="3">
    <location>
        <begin position="509"/>
        <end position="521"/>
    </location>
</feature>
<dbReference type="InterPro" id="IPR011993">
    <property type="entry name" value="PH-like_dom_sf"/>
</dbReference>
<sequence>MVTFALPGEYDGADVANGTPKARPPLPFAKRTYVATPYAKRLSTSAASSRKLLITRDETLSQDAVSSSRNNLFRATAVESPPTSTTFSPNLPQSTMKKVFAPGVTPMSNRVYRENTARATPRGLAANSSDKELFNMRISSPPPELTGEVLANKVPKDWNSKGSIYADQFLAHLCPPNLDDEQRRQFFCILDLRRLKYAANEIFTKKSWKLNIMNFAKEFEKSRSIILLRYGLYEFQSVKPSKEVLKRWRREHGLPDPVEEADEEALDGTPSKPATAKKRKADDDLSKETVDATENVASAVKRRATVRDEEDEPTAATPAPIKNKRKATVTEESPAKLQKTPSSSAKSLFEKIANKPAASPVPVKAAEKNAANGRLSRSVFTSLKPPANGLGNGNIFGYLSDASSAKNSGIEADAESESESDNEEEVEESQEAGQSDEPSGAGDASPQVGSNLFGTKPSTAFGTGVSSAAGTRESTPGRSLFERITKGQDGQPIRADENADEVTAKAPASSLNQTWNPTSTPLKFAPAAAAPTSQNGSLFGKPTSAPAGSIFAPKSTAPSNIFGVSKQDQSSKSNTPVSETDMTGGESDKENDSQPAKKLFSEPKVAALPSTTAATPLFGFKPAAAEPAKPAATTTSLFGAIGNSDATSKLFGDVKTSIPSAPTSALFAPKKESEKPKGNGLFGTSDANATPLTGASAALFGIKPAEASAPAAAPAPATSLFGTASSAPPATTAPAVSTSLFGTAPPASTSTNLFGSNNSSFTSEPDQPTPAPASTTNLFGAASSAPTTSLFGASSSVPSKKDPSPSATTQPASAPLFSFGTSAGPKPTETSQAAAKSLFGAPKSPPAASSSLFAGSPMKQDAASPAKKQFGLGTDTSAPPPLFSFGSTGASTGSSNLFGNPASSAPTPAPLFGAAPSSTPSGSQDSNGGSFNFNFGSGAAPASTGGFNNPFSSGTTGGAPAPASAPPPVFSFGSSAQPGGGGSGSSGGSGLFQFGNGTGSQPSQASTPLFGGASATTPSVPSFTATGPSSQPSTSMFSFGASQPSSGFNLAPPAGGSSTTGTNSPFNLGGGSSLATTPAGGTPEPSAQLKTNTGAADTNDDEGEKHEQISLTEGVEKDEEVLHEVRAKVLKFVPAGETSESEGKKSKSPWATKGVGSLRLLKHKETNTVRLLLRAEPRGNVAMNRSVLPDLSYKADEKYVKMTTSNDTGDGLETWMIQVKTKDMAKALAEALETHKALNQK</sequence>
<feature type="region of interest" description="Disordered" evidence="3">
    <location>
        <begin position="665"/>
        <end position="686"/>
    </location>
</feature>
<feature type="compositionally biased region" description="Polar residues" evidence="3">
    <location>
        <begin position="896"/>
        <end position="906"/>
    </location>
</feature>
<feature type="compositionally biased region" description="Polar residues" evidence="3">
    <location>
        <begin position="1014"/>
        <end position="1048"/>
    </location>
</feature>
<feature type="region of interest" description="Disordered" evidence="3">
    <location>
        <begin position="1132"/>
        <end position="1151"/>
    </location>
</feature>
<dbReference type="InterPro" id="IPR025574">
    <property type="entry name" value="Nucleoporin_FG_rpt"/>
</dbReference>
<evidence type="ECO:0000256" key="3">
    <source>
        <dbReference type="SAM" id="MobiDB-lite"/>
    </source>
</evidence>
<dbReference type="Pfam" id="PF00638">
    <property type="entry name" value="Ran_BP1"/>
    <property type="match status" value="1"/>
</dbReference>
<evidence type="ECO:0000256" key="2">
    <source>
        <dbReference type="ARBA" id="ARBA00023132"/>
    </source>
</evidence>
<dbReference type="PANTHER" id="PTHR38697">
    <property type="entry name" value="NUCLEAR PORE COMPLEX PROTEIN SIMILAR TO S. CEREVISIAE NUP2 (EUROFUNG)"/>
    <property type="match status" value="1"/>
</dbReference>
<feature type="compositionally biased region" description="Low complexity" evidence="3">
    <location>
        <begin position="846"/>
        <end position="857"/>
    </location>
</feature>
<dbReference type="InterPro" id="IPR053074">
    <property type="entry name" value="NPC_Nucleoporin"/>
</dbReference>